<dbReference type="AlphaFoldDB" id="A0A7X2ZDE4"/>
<dbReference type="Pfam" id="PF01261">
    <property type="entry name" value="AP_endonuc_2"/>
    <property type="match status" value="1"/>
</dbReference>
<comment type="caution">
    <text evidence="2">The sequence shown here is derived from an EMBL/GenBank/DDBJ whole genome shotgun (WGS) entry which is preliminary data.</text>
</comment>
<name>A0A7X2ZDE4_9BACL</name>
<dbReference type="InterPro" id="IPR013022">
    <property type="entry name" value="Xyl_isomerase-like_TIM-brl"/>
</dbReference>
<dbReference type="Gene3D" id="3.20.20.150">
    <property type="entry name" value="Divalent-metal-dependent TIM barrel enzymes"/>
    <property type="match status" value="1"/>
</dbReference>
<sequence length="272" mass="31662">MKISVCTSGFKDWPIEKVLEWAHPLGFDGIELWMGHIERYQEEHGPLDKLYARLQEYGLEVPAISGYTTFSGGFSGEKDLKQEFKAMNRLLDVARQLKCPLIRTFVGHISSRRASPEQWGQIVRDVKKVMSMADQYEIDIAVEVHYDTFADNTESVQTLIREVDHPRLQLVFDGANLNVERIDQMDALPILYPLVKHVHLKNYKWDHSNWYKSTPVPIFEGDIDNRTLIKELERRGYPHYISFEYFGEKKEANIKGSLQNWNERQPAATECE</sequence>
<dbReference type="PANTHER" id="PTHR12110">
    <property type="entry name" value="HYDROXYPYRUVATE ISOMERASE"/>
    <property type="match status" value="1"/>
</dbReference>
<feature type="domain" description="Xylose isomerase-like TIM barrel" evidence="1">
    <location>
        <begin position="19"/>
        <end position="259"/>
    </location>
</feature>
<dbReference type="RefSeq" id="WP_127608785.1">
    <property type="nucleotide sequence ID" value="NZ_JARTHJ010000009.1"/>
</dbReference>
<dbReference type="InterPro" id="IPR036237">
    <property type="entry name" value="Xyl_isomerase-like_sf"/>
</dbReference>
<protein>
    <submittedName>
        <fullName evidence="2">TIM barrel protein</fullName>
    </submittedName>
</protein>
<gene>
    <name evidence="2" type="ORF">GNP93_16075</name>
</gene>
<evidence type="ECO:0000313" key="3">
    <source>
        <dbReference type="Proteomes" id="UP000450917"/>
    </source>
</evidence>
<dbReference type="PANTHER" id="PTHR12110:SF41">
    <property type="entry name" value="INOSOSE DEHYDRATASE"/>
    <property type="match status" value="1"/>
</dbReference>
<organism evidence="2 3">
    <name type="scientific">Paenibacillus validus</name>
    <dbReference type="NCBI Taxonomy" id="44253"/>
    <lineage>
        <taxon>Bacteria</taxon>
        <taxon>Bacillati</taxon>
        <taxon>Bacillota</taxon>
        <taxon>Bacilli</taxon>
        <taxon>Bacillales</taxon>
        <taxon>Paenibacillaceae</taxon>
        <taxon>Paenibacillus</taxon>
    </lineage>
</organism>
<evidence type="ECO:0000259" key="1">
    <source>
        <dbReference type="Pfam" id="PF01261"/>
    </source>
</evidence>
<evidence type="ECO:0000313" key="2">
    <source>
        <dbReference type="EMBL" id="MUG72188.1"/>
    </source>
</evidence>
<proteinExistence type="predicted"/>
<dbReference type="SUPFAM" id="SSF51658">
    <property type="entry name" value="Xylose isomerase-like"/>
    <property type="match status" value="1"/>
</dbReference>
<dbReference type="Proteomes" id="UP000450917">
    <property type="component" value="Unassembled WGS sequence"/>
</dbReference>
<reference evidence="2 3" key="1">
    <citation type="submission" date="2019-11" db="EMBL/GenBank/DDBJ databases">
        <title>Draft genome sequences of five Paenibacillus species of dairy origin.</title>
        <authorList>
            <person name="Olajide A.M."/>
            <person name="Chen S."/>
            <person name="Lapointe G."/>
        </authorList>
    </citation>
    <scope>NUCLEOTIDE SEQUENCE [LARGE SCALE GENOMIC DNA]</scope>
    <source>
        <strain evidence="2 3">2CS3</strain>
    </source>
</reference>
<dbReference type="EMBL" id="WNZX01000013">
    <property type="protein sequence ID" value="MUG72188.1"/>
    <property type="molecule type" value="Genomic_DNA"/>
</dbReference>
<accession>A0A7X2ZDE4</accession>
<dbReference type="InterPro" id="IPR050312">
    <property type="entry name" value="IolE/XylAMocC-like"/>
</dbReference>
<keyword evidence="3" id="KW-1185">Reference proteome</keyword>